<organism evidence="2 3">
    <name type="scientific">Parabacteroides goldsteinii CL02T12C30</name>
    <dbReference type="NCBI Taxonomy" id="999418"/>
    <lineage>
        <taxon>Bacteria</taxon>
        <taxon>Pseudomonadati</taxon>
        <taxon>Bacteroidota</taxon>
        <taxon>Bacteroidia</taxon>
        <taxon>Bacteroidales</taxon>
        <taxon>Tannerellaceae</taxon>
        <taxon>Parabacteroides</taxon>
    </lineage>
</organism>
<keyword evidence="1" id="KW-1133">Transmembrane helix</keyword>
<dbReference type="HOGENOM" id="CLU_2918489_0_0_10"/>
<gene>
    <name evidence="2" type="ORF">HMPREF1076_02927</name>
</gene>
<keyword evidence="1" id="KW-0812">Transmembrane</keyword>
<dbReference type="AlphaFoldDB" id="K5ZS72"/>
<accession>K5ZS72</accession>
<dbReference type="EMBL" id="AGZO01000019">
    <property type="protein sequence ID" value="EKN14185.1"/>
    <property type="molecule type" value="Genomic_DNA"/>
</dbReference>
<feature type="transmembrane region" description="Helical" evidence="1">
    <location>
        <begin position="12"/>
        <end position="31"/>
    </location>
</feature>
<proteinExistence type="predicted"/>
<dbReference type="Proteomes" id="UP000006330">
    <property type="component" value="Unassembled WGS sequence"/>
</dbReference>
<comment type="caution">
    <text evidence="2">The sequence shown here is derived from an EMBL/GenBank/DDBJ whole genome shotgun (WGS) entry which is preliminary data.</text>
</comment>
<name>K5ZS72_9BACT</name>
<keyword evidence="1" id="KW-0472">Membrane</keyword>
<reference evidence="2 3" key="1">
    <citation type="submission" date="2012-02" db="EMBL/GenBank/DDBJ databases">
        <title>The Genome Sequence of Parabacteroides goldsteinii CL02T12C30.</title>
        <authorList>
            <consortium name="The Broad Institute Genome Sequencing Platform"/>
            <person name="Earl A."/>
            <person name="Ward D."/>
            <person name="Feldgarden M."/>
            <person name="Gevers D."/>
            <person name="Zitomersky N.L."/>
            <person name="Coyne M.J."/>
            <person name="Comstock L.E."/>
            <person name="Young S.K."/>
            <person name="Zeng Q."/>
            <person name="Gargeya S."/>
            <person name="Fitzgerald M."/>
            <person name="Haas B."/>
            <person name="Abouelleil A."/>
            <person name="Alvarado L."/>
            <person name="Arachchi H.M."/>
            <person name="Berlin A."/>
            <person name="Chapman S.B."/>
            <person name="Gearin G."/>
            <person name="Goldberg J."/>
            <person name="Griggs A."/>
            <person name="Gujja S."/>
            <person name="Hansen M."/>
            <person name="Heiman D."/>
            <person name="Howarth C."/>
            <person name="Larimer J."/>
            <person name="Lui A."/>
            <person name="MacDonald P.J.P."/>
            <person name="McCowen C."/>
            <person name="Montmayeur A."/>
            <person name="Murphy C."/>
            <person name="Neiman D."/>
            <person name="Pearson M."/>
            <person name="Priest M."/>
            <person name="Roberts A."/>
            <person name="Saif S."/>
            <person name="Shea T."/>
            <person name="Sisk P."/>
            <person name="Stolte C."/>
            <person name="Sykes S."/>
            <person name="Wortman J."/>
            <person name="Nusbaum C."/>
            <person name="Birren B."/>
        </authorList>
    </citation>
    <scope>NUCLEOTIDE SEQUENCE [LARGE SCALE GENOMIC DNA]</scope>
    <source>
        <strain evidence="2 3">CL02T12C30</strain>
    </source>
</reference>
<evidence type="ECO:0000313" key="2">
    <source>
        <dbReference type="EMBL" id="EKN14185.1"/>
    </source>
</evidence>
<evidence type="ECO:0000313" key="3">
    <source>
        <dbReference type="Proteomes" id="UP000006330"/>
    </source>
</evidence>
<sequence>MLLPPFESFTPLNVILSATFLTVLTFIVNTFDNHIVLQCQRETKGFDEGLNRIENLSDSIG</sequence>
<evidence type="ECO:0000256" key="1">
    <source>
        <dbReference type="SAM" id="Phobius"/>
    </source>
</evidence>
<protein>
    <submittedName>
        <fullName evidence="2">Uncharacterized protein</fullName>
    </submittedName>
</protein>